<evidence type="ECO:0000313" key="3">
    <source>
        <dbReference type="Proteomes" id="UP000182993"/>
    </source>
</evidence>
<protein>
    <submittedName>
        <fullName evidence="1">Uncharacterized protein</fullName>
    </submittedName>
</protein>
<evidence type="ECO:0000313" key="4">
    <source>
        <dbReference type="Proteomes" id="UP000831120"/>
    </source>
</evidence>
<dbReference type="Proteomes" id="UP000831120">
    <property type="component" value="Chromosome"/>
</dbReference>
<reference evidence="1" key="2">
    <citation type="journal article" date="2017" name="Stand. Genomic Sci.">
        <title>Complete genome sequence of Thermus brockianus GE-1 reveals key enzymes of xylan/xylose metabolism.</title>
        <authorList>
            <person name="Schaefers C."/>
            <person name="Blank S."/>
            <person name="Wiebusch S."/>
            <person name="Elleuche S."/>
            <person name="Antranikian G."/>
        </authorList>
    </citation>
    <scope>NUCLEOTIDE SEQUENCE</scope>
    <source>
        <strain evidence="1">GE-1</strain>
    </source>
</reference>
<name>A0A1J0LRR4_THEBO</name>
<dbReference type="RefSeq" id="WP_071676740.1">
    <property type="nucleotide sequence ID" value="NZ_AP025593.1"/>
</dbReference>
<reference evidence="3" key="1">
    <citation type="submission" date="2016-06" db="EMBL/GenBank/DDBJ databases">
        <title>Whole genome sequencing of Thermus brockianus strain GE-1.</title>
        <authorList>
            <person name="Schaefers C."/>
            <person name="Blank S."/>
            <person name="Wiebusch S."/>
            <person name="Elleuche S."/>
            <person name="Antranikian G."/>
        </authorList>
    </citation>
    <scope>NUCLEOTIDE SEQUENCE [LARGE SCALE GENOMIC DNA]</scope>
    <source>
        <strain evidence="3">GE-1</strain>
    </source>
</reference>
<dbReference type="OrthoDB" id="25732at2"/>
<dbReference type="EMBL" id="CP016312">
    <property type="protein sequence ID" value="APD08968.1"/>
    <property type="molecule type" value="Genomic_DNA"/>
</dbReference>
<dbReference type="KEGG" id="tbc:A0O31_00789"/>
<proteinExistence type="predicted"/>
<dbReference type="EMBL" id="AP025593">
    <property type="protein sequence ID" value="BDG15602.1"/>
    <property type="molecule type" value="Genomic_DNA"/>
</dbReference>
<accession>A0A1J0LRR4</accession>
<dbReference type="AlphaFoldDB" id="A0A1J0LRR4"/>
<reference evidence="2 4" key="3">
    <citation type="journal article" date="2022" name="Microbiol. Resour. Announc.">
        <title>Complete Genome Sequences of Thermus Strains Isolated from Senami Hot Spring in Japan.</title>
        <authorList>
            <person name="Miyazaki K."/>
        </authorList>
    </citation>
    <scope>NUCLEOTIDE SEQUENCE [LARGE SCALE GENOMIC DNA]</scope>
    <source>
        <strain evidence="2 4">SNM4-1</strain>
    </source>
</reference>
<evidence type="ECO:0000313" key="1">
    <source>
        <dbReference type="EMBL" id="APD08968.1"/>
    </source>
</evidence>
<organism evidence="1 3">
    <name type="scientific">Thermus brockianus</name>
    <dbReference type="NCBI Taxonomy" id="56956"/>
    <lineage>
        <taxon>Bacteria</taxon>
        <taxon>Thermotogati</taxon>
        <taxon>Deinococcota</taxon>
        <taxon>Deinococci</taxon>
        <taxon>Thermales</taxon>
        <taxon>Thermaceae</taxon>
        <taxon>Thermus</taxon>
    </lineage>
</organism>
<gene>
    <name evidence="1" type="ORF">A0O31_00789</name>
    <name evidence="2" type="ORF">TbrSNM41_03360</name>
</gene>
<dbReference type="Proteomes" id="UP000182993">
    <property type="component" value="Chromosome"/>
</dbReference>
<sequence length="104" mass="11082">MEAKRRILERLRAGATTPEEAWGGWGLELQVGSLEASLPVREGAHRLWVGLGHARLPFLPGSSVAAAQAQAGHGAWEGHGLGDGRAHLEARVRLGHREPGTKEA</sequence>
<keyword evidence="4" id="KW-1185">Reference proteome</keyword>
<dbReference type="STRING" id="56956.A0O31_00789"/>
<evidence type="ECO:0000313" key="2">
    <source>
        <dbReference type="EMBL" id="BDG15602.1"/>
    </source>
</evidence>